<evidence type="ECO:0000259" key="2">
    <source>
        <dbReference type="Pfam" id="PF00535"/>
    </source>
</evidence>
<evidence type="ECO:0000313" key="3">
    <source>
        <dbReference type="EMBL" id="KGA20890.1"/>
    </source>
</evidence>
<keyword evidence="1" id="KW-1133">Transmembrane helix</keyword>
<dbReference type="Gene3D" id="3.90.550.10">
    <property type="entry name" value="Spore Coat Polysaccharide Biosynthesis Protein SpsA, Chain A"/>
    <property type="match status" value="1"/>
</dbReference>
<sequence length="314" mass="36386">MGSRKIVTFAICTLNRANYVKSLVEQLSRQIISQLRTAEFEIVVVDNGSKDHTATTINELIFRFSNVNISYLYEPFVGLSNARNAAISFSNADWIWFFDDEVILPDNWICNLVELDLKGNFDFISVSIYSINKNELNLPFWYNINWEERINGTESGILKRQIQITGASFGVKKSVFDYIGIFDPDFGLKGTRLSLGEERELISRYTNSPYFNGCFYSDELFVYQNLMEDKLNLKYRLEREFYGGVLTAEMSDSKSISNIFQNQSSRSDFFTFLINHYQWNLRSLIINLSLISSFVLGYFFRKLIAKRTTSLNNS</sequence>
<keyword evidence="1" id="KW-0472">Membrane</keyword>
<accession>A0A094Q9H9</accession>
<dbReference type="CDD" id="cd00761">
    <property type="entry name" value="Glyco_tranf_GTA_type"/>
    <property type="match status" value="1"/>
</dbReference>
<comment type="caution">
    <text evidence="3">The sequence shown here is derived from an EMBL/GenBank/DDBJ whole genome shotgun (WGS) entry which is preliminary data.</text>
</comment>
<feature type="domain" description="Glycosyltransferase 2-like" evidence="2">
    <location>
        <begin position="9"/>
        <end position="161"/>
    </location>
</feature>
<dbReference type="SUPFAM" id="SSF53448">
    <property type="entry name" value="Nucleotide-diphospho-sugar transferases"/>
    <property type="match status" value="1"/>
</dbReference>
<dbReference type="EMBL" id="JNSL01000019">
    <property type="protein sequence ID" value="KGA20890.1"/>
    <property type="molecule type" value="Genomic_DNA"/>
</dbReference>
<dbReference type="PANTHER" id="PTHR43685">
    <property type="entry name" value="GLYCOSYLTRANSFERASE"/>
    <property type="match status" value="1"/>
</dbReference>
<evidence type="ECO:0000256" key="1">
    <source>
        <dbReference type="SAM" id="Phobius"/>
    </source>
</evidence>
<reference evidence="3" key="1">
    <citation type="submission" date="2014-06" db="EMBL/GenBank/DDBJ databases">
        <title>Key roles for freshwater Actinobacteria revealed by deep metagenomic sequencing.</title>
        <authorList>
            <person name="Ghai R."/>
            <person name="Mizuno C.M."/>
            <person name="Picazo A."/>
            <person name="Camacho A."/>
            <person name="Rodriguez-Valera F."/>
        </authorList>
    </citation>
    <scope>NUCLEOTIDE SEQUENCE</scope>
</reference>
<dbReference type="AlphaFoldDB" id="A0A094Q9H9"/>
<dbReference type="PANTHER" id="PTHR43685:SF2">
    <property type="entry name" value="GLYCOSYLTRANSFERASE 2-LIKE DOMAIN-CONTAINING PROTEIN"/>
    <property type="match status" value="1"/>
</dbReference>
<dbReference type="InterPro" id="IPR029044">
    <property type="entry name" value="Nucleotide-diphossugar_trans"/>
</dbReference>
<keyword evidence="1" id="KW-0812">Transmembrane</keyword>
<dbReference type="InterPro" id="IPR050834">
    <property type="entry name" value="Glycosyltransf_2"/>
</dbReference>
<dbReference type="InterPro" id="IPR001173">
    <property type="entry name" value="Glyco_trans_2-like"/>
</dbReference>
<organism evidence="3">
    <name type="scientific">freshwater metagenome</name>
    <dbReference type="NCBI Taxonomy" id="449393"/>
    <lineage>
        <taxon>unclassified sequences</taxon>
        <taxon>metagenomes</taxon>
        <taxon>ecological metagenomes</taxon>
    </lineage>
</organism>
<proteinExistence type="predicted"/>
<protein>
    <recommendedName>
        <fullName evidence="2">Glycosyltransferase 2-like domain-containing protein</fullName>
    </recommendedName>
</protein>
<gene>
    <name evidence="3" type="ORF">GM51_4800</name>
</gene>
<name>A0A094Q9H9_9ZZZZ</name>
<dbReference type="Pfam" id="PF00535">
    <property type="entry name" value="Glycos_transf_2"/>
    <property type="match status" value="1"/>
</dbReference>
<feature type="transmembrane region" description="Helical" evidence="1">
    <location>
        <begin position="279"/>
        <end position="300"/>
    </location>
</feature>